<dbReference type="AlphaFoldDB" id="A0A3M7H0D3"/>
<protein>
    <submittedName>
        <fullName evidence="2">Uncharacterized protein</fullName>
    </submittedName>
</protein>
<name>A0A3M7H0D3_HORWE</name>
<feature type="compositionally biased region" description="Pro residues" evidence="1">
    <location>
        <begin position="270"/>
        <end position="282"/>
    </location>
</feature>
<dbReference type="EMBL" id="QWIS01000108">
    <property type="protein sequence ID" value="RMZ06774.1"/>
    <property type="molecule type" value="Genomic_DNA"/>
</dbReference>
<dbReference type="InterPro" id="IPR011990">
    <property type="entry name" value="TPR-like_helical_dom_sf"/>
</dbReference>
<gene>
    <name evidence="2" type="ORF">D0860_05396</name>
</gene>
<evidence type="ECO:0000256" key="1">
    <source>
        <dbReference type="SAM" id="MobiDB-lite"/>
    </source>
</evidence>
<feature type="compositionally biased region" description="Low complexity" evidence="1">
    <location>
        <begin position="450"/>
        <end position="460"/>
    </location>
</feature>
<feature type="region of interest" description="Disordered" evidence="1">
    <location>
        <begin position="215"/>
        <end position="307"/>
    </location>
</feature>
<dbReference type="Proteomes" id="UP000280598">
    <property type="component" value="Unassembled WGS sequence"/>
</dbReference>
<comment type="caution">
    <text evidence="2">The sequence shown here is derived from an EMBL/GenBank/DDBJ whole genome shotgun (WGS) entry which is preliminary data.</text>
</comment>
<feature type="compositionally biased region" description="Basic and acidic residues" evidence="1">
    <location>
        <begin position="601"/>
        <end position="612"/>
    </location>
</feature>
<sequence length="746" mass="81237">MPSLLNPHPLRASTTPKQSLPQQPPKLSSAHIDLWEHAALLYHHFEWQTAIETFQHLFHTIPVSAPEARTRCLLNVGIIQARLGDYALAAQTLEDAARTDGEFVLTPFLLGIVEWELGNLIKAEACLEISLVALRRSKGEGEVGVQRYGVGFVLREEVVRELLERLRGVDRLSEEVQSTIVGVAVLEAESIFEAPAREGGLEDVSVRRREKEEVVSAEKTSISCQPEHLSESSPKSAVKNPRETLQELKSFLRGHKPIPSPHPTTRALPPLDPPENPPPHPPTAAAEATYHSTWRRRPPTPYIPRDARGEYHSVGELARFIRRYQNQLGPMTPRDPRGEAESTGELARFIRCAGREGGEVVGGLRMPFLEGEETGGLVDGGEVESLLDLYLVREDVGDVIVGGGGGGGGRRYGGEGENNARRYSDPTPAHTATTDVTGKMERQILTDPNTPTSSHFPSSSSKDDEDRASDETITLLRPNVYEGFPPTTIDKPSNLTNLSLQLLDSSPPRHPTEQEDNPLAKFHTAGSETSSLFRQSMLTIERAQVARSEALRRLEGRMRVGVKKNGLLGRGERGRGERGRGGKREREQKWGGEGGEDGLEREERLRNGETVEGRSGGSRGGSPNIATAATPAAVVENVDPVPNLLNGKLNGKGIPGTITVTAPTTTTTTRGKAKLFLPSQSKPLPPAPPLGKAGRFEVFLANRYPDCRKDGGKGGNAGVDGNQEKEEEGNAVRVPSSKIFEYMTRG</sequence>
<feature type="region of interest" description="Disordered" evidence="1">
    <location>
        <begin position="405"/>
        <end position="470"/>
    </location>
</feature>
<evidence type="ECO:0000313" key="2">
    <source>
        <dbReference type="EMBL" id="RMZ06774.1"/>
    </source>
</evidence>
<accession>A0A3M7H0D3</accession>
<reference evidence="2 3" key="1">
    <citation type="journal article" date="2018" name="BMC Genomics">
        <title>Genomic evidence for intraspecific hybridization in a clonal and extremely halotolerant yeast.</title>
        <authorList>
            <person name="Gostincar C."/>
            <person name="Stajich J.E."/>
            <person name="Zupancic J."/>
            <person name="Zalar P."/>
            <person name="Gunde-Cimerman N."/>
        </authorList>
    </citation>
    <scope>NUCLEOTIDE SEQUENCE [LARGE SCALE GENOMIC DNA]</scope>
    <source>
        <strain evidence="2 3">EXF-562</strain>
    </source>
</reference>
<feature type="region of interest" description="Disordered" evidence="1">
    <location>
        <begin position="705"/>
        <end position="735"/>
    </location>
</feature>
<dbReference type="Gene3D" id="1.25.40.10">
    <property type="entry name" value="Tetratricopeptide repeat domain"/>
    <property type="match status" value="1"/>
</dbReference>
<feature type="region of interest" description="Disordered" evidence="1">
    <location>
        <begin position="565"/>
        <end position="626"/>
    </location>
</feature>
<evidence type="ECO:0000313" key="3">
    <source>
        <dbReference type="Proteomes" id="UP000280598"/>
    </source>
</evidence>
<proteinExistence type="predicted"/>
<feature type="compositionally biased region" description="Basic and acidic residues" evidence="1">
    <location>
        <begin position="412"/>
        <end position="424"/>
    </location>
</feature>
<dbReference type="VEuPathDB" id="FungiDB:BTJ68_05335"/>
<feature type="compositionally biased region" description="Basic and acidic residues" evidence="1">
    <location>
        <begin position="570"/>
        <end position="590"/>
    </location>
</feature>
<organism evidence="2 3">
    <name type="scientific">Hortaea werneckii</name>
    <name type="common">Black yeast</name>
    <name type="synonym">Cladosporium werneckii</name>
    <dbReference type="NCBI Taxonomy" id="91943"/>
    <lineage>
        <taxon>Eukaryota</taxon>
        <taxon>Fungi</taxon>
        <taxon>Dikarya</taxon>
        <taxon>Ascomycota</taxon>
        <taxon>Pezizomycotina</taxon>
        <taxon>Dothideomycetes</taxon>
        <taxon>Dothideomycetidae</taxon>
        <taxon>Mycosphaerellales</taxon>
        <taxon>Teratosphaeriaceae</taxon>
        <taxon>Hortaea</taxon>
    </lineage>
</organism>
<feature type="compositionally biased region" description="Low complexity" evidence="1">
    <location>
        <begin position="13"/>
        <end position="25"/>
    </location>
</feature>
<feature type="region of interest" description="Disordered" evidence="1">
    <location>
        <begin position="1"/>
        <end position="25"/>
    </location>
</feature>
<dbReference type="SUPFAM" id="SSF48452">
    <property type="entry name" value="TPR-like"/>
    <property type="match status" value="1"/>
</dbReference>